<feature type="region of interest" description="Disordered" evidence="1">
    <location>
        <begin position="302"/>
        <end position="339"/>
    </location>
</feature>
<evidence type="ECO:0000313" key="2">
    <source>
        <dbReference type="EMBL" id="KAJ7348434.1"/>
    </source>
</evidence>
<protein>
    <submittedName>
        <fullName evidence="2">Uncharacterized protein</fullName>
    </submittedName>
</protein>
<sequence length="339" mass="36677">MSSFSNDEFLQRMKAVAQNRPTITPVPSRKRPRHARDGTSSPGPSEDERDENTGSIPLAGLNLAHSRPATQNAANAVKSFAKKQKLRGEQLTQVDTFLNDTPTVREGKIFSLLLSLQNDVGNIIVAAPAFSVSPELQTNIKSYAIAVMLSPKLAQYRGDLPVQHVICRPNPIYLFASVRVSRVNEAGTRVTVDLPPGQHQNLFGLAQAFVDGTKCRITNALCGRIALMRDIYLQNSSASFWVSLDEALTLMRTAADGNDEACDAMFEDLIIMDKKLHGAVDIVYQATNNIQQEVDDLIVAGRGREDAGAMDPPIDPTTEPEANGVQGEGGGAEPAEEAP</sequence>
<proteinExistence type="predicted"/>
<accession>A0AAD7ET33</accession>
<evidence type="ECO:0000256" key="1">
    <source>
        <dbReference type="SAM" id="MobiDB-lite"/>
    </source>
</evidence>
<dbReference type="Proteomes" id="UP001218218">
    <property type="component" value="Unassembled WGS sequence"/>
</dbReference>
<keyword evidence="3" id="KW-1185">Reference proteome</keyword>
<name>A0AAD7ET33_9AGAR</name>
<gene>
    <name evidence="2" type="ORF">DFH08DRAFT_959837</name>
</gene>
<dbReference type="EMBL" id="JARIHO010000017">
    <property type="protein sequence ID" value="KAJ7348434.1"/>
    <property type="molecule type" value="Genomic_DNA"/>
</dbReference>
<comment type="caution">
    <text evidence="2">The sequence shown here is derived from an EMBL/GenBank/DDBJ whole genome shotgun (WGS) entry which is preliminary data.</text>
</comment>
<evidence type="ECO:0000313" key="3">
    <source>
        <dbReference type="Proteomes" id="UP001218218"/>
    </source>
</evidence>
<dbReference type="AlphaFoldDB" id="A0AAD7ET33"/>
<organism evidence="2 3">
    <name type="scientific">Mycena albidolilacea</name>
    <dbReference type="NCBI Taxonomy" id="1033008"/>
    <lineage>
        <taxon>Eukaryota</taxon>
        <taxon>Fungi</taxon>
        <taxon>Dikarya</taxon>
        <taxon>Basidiomycota</taxon>
        <taxon>Agaricomycotina</taxon>
        <taxon>Agaricomycetes</taxon>
        <taxon>Agaricomycetidae</taxon>
        <taxon>Agaricales</taxon>
        <taxon>Marasmiineae</taxon>
        <taxon>Mycenaceae</taxon>
        <taxon>Mycena</taxon>
    </lineage>
</organism>
<reference evidence="2" key="1">
    <citation type="submission" date="2023-03" db="EMBL/GenBank/DDBJ databases">
        <title>Massive genome expansion in bonnet fungi (Mycena s.s.) driven by repeated elements and novel gene families across ecological guilds.</title>
        <authorList>
            <consortium name="Lawrence Berkeley National Laboratory"/>
            <person name="Harder C.B."/>
            <person name="Miyauchi S."/>
            <person name="Viragh M."/>
            <person name="Kuo A."/>
            <person name="Thoen E."/>
            <person name="Andreopoulos B."/>
            <person name="Lu D."/>
            <person name="Skrede I."/>
            <person name="Drula E."/>
            <person name="Henrissat B."/>
            <person name="Morin E."/>
            <person name="Kohler A."/>
            <person name="Barry K."/>
            <person name="LaButti K."/>
            <person name="Morin E."/>
            <person name="Salamov A."/>
            <person name="Lipzen A."/>
            <person name="Mereny Z."/>
            <person name="Hegedus B."/>
            <person name="Baldrian P."/>
            <person name="Stursova M."/>
            <person name="Weitz H."/>
            <person name="Taylor A."/>
            <person name="Grigoriev I.V."/>
            <person name="Nagy L.G."/>
            <person name="Martin F."/>
            <person name="Kauserud H."/>
        </authorList>
    </citation>
    <scope>NUCLEOTIDE SEQUENCE</scope>
    <source>
        <strain evidence="2">CBHHK002</strain>
    </source>
</reference>
<feature type="region of interest" description="Disordered" evidence="1">
    <location>
        <begin position="1"/>
        <end position="56"/>
    </location>
</feature>